<feature type="domain" description="Filoviruses glycoprotein extracellular" evidence="41">
    <location>
        <begin position="17"/>
        <end position="328"/>
    </location>
</feature>
<evidence type="ECO:0000256" key="9">
    <source>
        <dbReference type="ARBA" id="ARBA00022506"/>
    </source>
</evidence>
<keyword evidence="20" id="KW-0732">Signal</keyword>
<evidence type="ECO:0000256" key="4">
    <source>
        <dbReference type="ARBA" id="ARBA00004613"/>
    </source>
</evidence>
<evidence type="ECO:0000256" key="1">
    <source>
        <dbReference type="ARBA" id="ARBA00004402"/>
    </source>
</evidence>
<evidence type="ECO:0000256" key="24">
    <source>
        <dbReference type="ARBA" id="ARBA00022879"/>
    </source>
</evidence>
<evidence type="ECO:0000256" key="18">
    <source>
        <dbReference type="ARBA" id="ARBA00022685"/>
    </source>
</evidence>
<keyword evidence="33 38" id="KW-0449">Lipoprotein</keyword>
<feature type="region of interest" description="Disordered" evidence="39">
    <location>
        <begin position="361"/>
        <end position="484"/>
    </location>
</feature>
<evidence type="ECO:0000256" key="2">
    <source>
        <dbReference type="ARBA" id="ARBA00004505"/>
    </source>
</evidence>
<keyword evidence="29 38" id="KW-0564">Palmitate</keyword>
<dbReference type="GO" id="GO:0039587">
    <property type="term" value="P:symbiont-mediated-mediated suppression of host tetherin activity"/>
    <property type="evidence" value="ECO:0007669"/>
    <property type="project" value="UniProtKB-KW"/>
</dbReference>
<sequence>MGSGYQLLQLPRERFRKTSFLVWVIILFQRAISMPLGIVTNSTLKATEIDQLVCRDKLSSTSQLKSVGLNLEGNGIATDVPSATKRWGFRSGVPPKVVSYEAGEWAENCYNLEIKKSDGSECLPLPPDGVRGFPRCRYVHKVQGTGPCPGDLAFHKNGAFFLYDRLASTVIYRGTTFAEGVVAFLILSEPKKHFWKATPAHEPVNTTDDSTSYYMTLTLSYEMSNFGGNESNTLFKVDNHTYVQLDRPHTPQFLVQLNETLRRNNRLSNSTGRLTWTLDPKIEPVVGEWAFWETKKNFSQQLHGENLHFQILSTHTNNSSDQSPAGTVQGKISYHPPANNSELVPTDSPPVVSVLTAGRTEEMSTQGLTNGETITGFTANPMTTTIAPSPTMTSEVDNNVPSEQPNNTASIEDSPPSASNETIYHSEMDPIQGSNNSAQSPQTKTTPAPTTSPMTQDPQETANSSKPGTSPGSAAGPSQPGLTINTVSKVADSLSPTRKQKRSVRQNTANKCNPDLYYWTAVDEGAAVGLAWIPYFGPAAEGIYIEGVMHNQNGLICGLRQLANETTQALQLFLRATTELRTYSLLNRKAIDFLLQRWGGTCRILGPSCCIEPHDWTKNITDEINQIKHDFIDNPLPDHGDDLNLWIGWRQWIPAGIGIIGVIIAIIALLCICKILC</sequence>
<dbReference type="InterPro" id="IPR014625">
    <property type="entry name" value="GPC_FiloV"/>
</dbReference>
<dbReference type="InterPro" id="IPR054584">
    <property type="entry name" value="Ebola-like_HR1-HR2"/>
</dbReference>
<evidence type="ECO:0000256" key="14">
    <source>
        <dbReference type="ARBA" id="ARBA00022581"/>
    </source>
</evidence>
<keyword evidence="22" id="KW-0946">Virion</keyword>
<keyword evidence="18" id="KW-0165">Cleavage on pair of basic residues</keyword>
<evidence type="ECO:0000256" key="27">
    <source>
        <dbReference type="ARBA" id="ARBA00023054"/>
    </source>
</evidence>
<evidence type="ECO:0000256" key="28">
    <source>
        <dbReference type="ARBA" id="ARBA00023136"/>
    </source>
</evidence>
<evidence type="ECO:0000256" key="19">
    <source>
        <dbReference type="ARBA" id="ARBA00022692"/>
    </source>
</evidence>
<evidence type="ECO:0000256" key="39">
    <source>
        <dbReference type="SAM" id="MobiDB-lite"/>
    </source>
</evidence>
<dbReference type="PIRSF" id="PIRSF036874">
    <property type="entry name" value="GPC_FiloV"/>
    <property type="match status" value="1"/>
</dbReference>
<keyword evidence="19 40" id="KW-0812">Transmembrane</keyword>
<proteinExistence type="inferred from homology"/>
<feature type="disulfide bond" evidence="37">
    <location>
        <begin position="602"/>
        <end position="609"/>
    </location>
</feature>
<keyword evidence="23" id="KW-1043">Host membrane</keyword>
<evidence type="ECO:0000256" key="10">
    <source>
        <dbReference type="ARBA" id="ARBA00022510"/>
    </source>
</evidence>
<feature type="lipid moiety-binding region" description="S-palmitoyl cysteine; by host" evidence="38">
    <location>
        <position position="677"/>
    </location>
</feature>
<gene>
    <name evidence="43" type="primary">GP</name>
</gene>
<evidence type="ECO:0000256" key="22">
    <source>
        <dbReference type="ARBA" id="ARBA00022844"/>
    </source>
</evidence>
<dbReference type="EMBL" id="KY008770">
    <property type="protein sequence ID" value="APA16571.1"/>
    <property type="molecule type" value="Viral_cRNA"/>
</dbReference>
<evidence type="ECO:0000256" key="17">
    <source>
        <dbReference type="ARBA" id="ARBA00022632"/>
    </source>
</evidence>
<keyword evidence="21" id="KW-1161">Viral attachment to host cell</keyword>
<keyword evidence="34" id="KW-1160">Virus entry into host cell</keyword>
<evidence type="ECO:0000256" key="25">
    <source>
        <dbReference type="ARBA" id="ARBA00022890"/>
    </source>
</evidence>
<evidence type="ECO:0000259" key="42">
    <source>
        <dbReference type="Pfam" id="PF22307"/>
    </source>
</evidence>
<evidence type="ECO:0000256" key="34">
    <source>
        <dbReference type="ARBA" id="ARBA00023296"/>
    </source>
</evidence>
<keyword evidence="24" id="KW-0261">Viral envelope protein</keyword>
<dbReference type="GO" id="GO:0020002">
    <property type="term" value="C:host cell plasma membrane"/>
    <property type="evidence" value="ECO:0007669"/>
    <property type="project" value="UniProtKB-SubCell"/>
</dbReference>
<comment type="subcellular location">
    <subcellularLocation>
        <location evidence="2">Host cell membrane</location>
        <topology evidence="2">Peripheral membrane protein</topology>
    </subcellularLocation>
    <subcellularLocation>
        <location evidence="1">Host cell membrane</location>
        <topology evidence="1">Single-pass type I membrane protein</topology>
    </subcellularLocation>
    <subcellularLocation>
        <location evidence="4">Secreted</location>
    </subcellularLocation>
    <subcellularLocation>
        <location evidence="5">Virion membrane</location>
        <topology evidence="5">Peripheral membrane protein</topology>
    </subcellularLocation>
    <subcellularLocation>
        <location evidence="3">Virion membrane</location>
        <topology evidence="3">Single-pass type I membrane protein</topology>
    </subcellularLocation>
</comment>
<keyword evidence="27" id="KW-0175">Coiled coil</keyword>
<dbReference type="InterPro" id="IPR002561">
    <property type="entry name" value="GPC_filovir-type_extra_dom"/>
</dbReference>
<feature type="transmembrane region" description="Helical" evidence="40">
    <location>
        <begin position="652"/>
        <end position="676"/>
    </location>
</feature>
<feature type="region of interest" description="Disordered" evidence="39">
    <location>
        <begin position="315"/>
        <end position="349"/>
    </location>
</feature>
<evidence type="ECO:0000256" key="20">
    <source>
        <dbReference type="ARBA" id="ARBA00022729"/>
    </source>
</evidence>
<evidence type="ECO:0000256" key="5">
    <source>
        <dbReference type="ARBA" id="ARBA00004650"/>
    </source>
</evidence>
<feature type="compositionally biased region" description="Polar residues" evidence="39">
    <location>
        <begin position="363"/>
        <end position="423"/>
    </location>
</feature>
<evidence type="ECO:0000256" key="33">
    <source>
        <dbReference type="ARBA" id="ARBA00023288"/>
    </source>
</evidence>
<comment type="similarity">
    <text evidence="6">Belongs to the filoviruses glycoprotein family.</text>
</comment>
<evidence type="ECO:0000313" key="43">
    <source>
        <dbReference type="EMBL" id="APA16571.1"/>
    </source>
</evidence>
<dbReference type="Pfam" id="PF01611">
    <property type="entry name" value="Filo_glycop"/>
    <property type="match status" value="1"/>
</dbReference>
<feature type="compositionally biased region" description="Polar residues" evidence="39">
    <location>
        <begin position="432"/>
        <end position="472"/>
    </location>
</feature>
<evidence type="ECO:0000256" key="30">
    <source>
        <dbReference type="ARBA" id="ARBA00023157"/>
    </source>
</evidence>
<evidence type="ECO:0000256" key="21">
    <source>
        <dbReference type="ARBA" id="ARBA00022804"/>
    </source>
</evidence>
<evidence type="ECO:0000256" key="37">
    <source>
        <dbReference type="PIRSR" id="PIRSR036874-50"/>
    </source>
</evidence>
<protein>
    <recommendedName>
        <fullName evidence="7">Envelope glycoprotein</fullName>
    </recommendedName>
    <alternativeName>
        <fullName evidence="35">GP1,2</fullName>
    </alternativeName>
</protein>
<dbReference type="SUPFAM" id="SSF58069">
    <property type="entry name" value="Virus ectodomain"/>
    <property type="match status" value="1"/>
</dbReference>
<evidence type="ECO:0000256" key="16">
    <source>
        <dbReference type="ARBA" id="ARBA00022595"/>
    </source>
</evidence>
<dbReference type="GO" id="GO:0039654">
    <property type="term" value="P:fusion of virus membrane with host endosome membrane"/>
    <property type="evidence" value="ECO:0007669"/>
    <property type="project" value="UniProtKB-KW"/>
</dbReference>
<evidence type="ECO:0000256" key="32">
    <source>
        <dbReference type="ARBA" id="ARBA00023280"/>
    </source>
</evidence>
<dbReference type="Gene3D" id="1.10.287.210">
    <property type="match status" value="1"/>
</dbReference>
<keyword evidence="31" id="KW-0325">Glycoprotein</keyword>
<keyword evidence="12" id="KW-0964">Secreted</keyword>
<evidence type="ECO:0000256" key="12">
    <source>
        <dbReference type="ARBA" id="ARBA00022525"/>
    </source>
</evidence>
<dbReference type="GO" id="GO:0055036">
    <property type="term" value="C:virion membrane"/>
    <property type="evidence" value="ECO:0007669"/>
    <property type="project" value="UniProtKB-SubCell"/>
</dbReference>
<evidence type="ECO:0000256" key="23">
    <source>
        <dbReference type="ARBA" id="ARBA00022870"/>
    </source>
</evidence>
<keyword evidence="15" id="KW-1234">Viral attachment to host entry receptor</keyword>
<organism evidence="43">
    <name type="scientific">Reston ebolavirus</name>
    <dbReference type="NCBI Taxonomy" id="186539"/>
    <lineage>
        <taxon>Viruses</taxon>
        <taxon>Riboviria</taxon>
        <taxon>Orthornavirae</taxon>
        <taxon>Negarnaviricota</taxon>
        <taxon>Haploviricotina</taxon>
        <taxon>Monjiviricetes</taxon>
        <taxon>Mononegavirales</taxon>
        <taxon>Filoviridae</taxon>
        <taxon>Orthoebolavirus</taxon>
        <taxon>Orthoebolavirus restonense</taxon>
    </lineage>
</organism>
<keyword evidence="17" id="KW-1090">Inhibition of host innate immune response by virus</keyword>
<keyword evidence="8" id="KW-0691">RNA editing</keyword>
<dbReference type="CDD" id="cd09850">
    <property type="entry name" value="Ebola-like_HR1-HR2"/>
    <property type="match status" value="1"/>
</dbReference>
<evidence type="ECO:0000256" key="38">
    <source>
        <dbReference type="PIRSR" id="PIRSR036874-51"/>
    </source>
</evidence>
<keyword evidence="28 40" id="KW-0472">Membrane</keyword>
<keyword evidence="26 40" id="KW-1133">Transmembrane helix</keyword>
<evidence type="ECO:0000256" key="11">
    <source>
        <dbReference type="ARBA" id="ARBA00022511"/>
    </source>
</evidence>
<keyword evidence="32" id="KW-0899">Viral immunoevasion</keyword>
<keyword evidence="10" id="KW-1170">Fusion of virus membrane with host endosomal membrane</keyword>
<evidence type="ECO:0000256" key="3">
    <source>
        <dbReference type="ARBA" id="ARBA00004563"/>
    </source>
</evidence>
<keyword evidence="14" id="KW-0945">Host-virus interaction</keyword>
<evidence type="ECO:0000256" key="31">
    <source>
        <dbReference type="ARBA" id="ARBA00023180"/>
    </source>
</evidence>
<evidence type="ECO:0000256" key="7">
    <source>
        <dbReference type="ARBA" id="ARBA00014571"/>
    </source>
</evidence>
<name>A0A1I9VT55_9MONO</name>
<dbReference type="GO" id="GO:0052170">
    <property type="term" value="P:symbiont-mediated suppression of host innate immune response"/>
    <property type="evidence" value="ECO:0007669"/>
    <property type="project" value="UniProtKB-KW"/>
</dbReference>
<accession>A0A1I9VT55</accession>
<evidence type="ECO:0000256" key="13">
    <source>
        <dbReference type="ARBA" id="ARBA00022570"/>
    </source>
</evidence>
<reference evidence="43" key="1">
    <citation type="submission" date="2016-10" db="EMBL/GenBank/DDBJ databases">
        <authorList>
            <person name="de Groot N.N."/>
        </authorList>
    </citation>
    <scope>NUCLEOTIDE SEQUENCE</scope>
    <source>
        <strain evidence="43">Reston virus/M.fascicularis-tc/USA/1989/Philippines89-AZ-1435</strain>
    </source>
</reference>
<keyword evidence="36" id="KW-1084">Inhibition of host tetherin by virus</keyword>
<dbReference type="GO" id="GO:0005576">
    <property type="term" value="C:extracellular region"/>
    <property type="evidence" value="ECO:0007669"/>
    <property type="project" value="UniProtKB-SubCell"/>
</dbReference>
<evidence type="ECO:0000256" key="8">
    <source>
        <dbReference type="ARBA" id="ARBA00022495"/>
    </source>
</evidence>
<keyword evidence="25" id="KW-1164">Virus endocytosis by host</keyword>
<evidence type="ECO:0000256" key="6">
    <source>
        <dbReference type="ARBA" id="ARBA00006741"/>
    </source>
</evidence>
<feature type="disulfide bond" evidence="37">
    <location>
        <begin position="512"/>
        <end position="557"/>
    </location>
</feature>
<feature type="lipid moiety-binding region" description="S-palmitoyl cysteine; by host" evidence="38">
    <location>
        <position position="671"/>
    </location>
</feature>
<evidence type="ECO:0000259" key="41">
    <source>
        <dbReference type="Pfam" id="PF01611"/>
    </source>
</evidence>
<dbReference type="SMR" id="A0A1I9VT55"/>
<evidence type="ECO:0000256" key="35">
    <source>
        <dbReference type="ARBA" id="ARBA00030828"/>
    </source>
</evidence>
<feature type="disulfide bond" evidence="37">
    <location>
        <begin position="122"/>
        <end position="148"/>
    </location>
</feature>
<feature type="domain" description="Envelope glycoprotein GP2-like HR1-HR2" evidence="42">
    <location>
        <begin position="516"/>
        <end position="596"/>
    </location>
</feature>
<dbReference type="GO" id="GO:0098670">
    <property type="term" value="P:entry receptor-mediated virion attachment to host cell"/>
    <property type="evidence" value="ECO:0007669"/>
    <property type="project" value="UniProtKB-KW"/>
</dbReference>
<dbReference type="GO" id="GO:0075512">
    <property type="term" value="P:clathrin-dependent endocytosis of virus by host cell"/>
    <property type="evidence" value="ECO:0007669"/>
    <property type="project" value="UniProtKB-KW"/>
</dbReference>
<evidence type="ECO:0000256" key="15">
    <source>
        <dbReference type="ARBA" id="ARBA00022587"/>
    </source>
</evidence>
<feature type="disulfide bond" description="Interchain (between GP1 and GP2 chains)" evidence="37">
    <location>
        <begin position="54"/>
        <end position="610"/>
    </location>
</feature>
<keyword evidence="11" id="KW-1032">Host cell membrane</keyword>
<feature type="compositionally biased region" description="Polar residues" evidence="39">
    <location>
        <begin position="315"/>
        <end position="326"/>
    </location>
</feature>
<feature type="lipid moiety-binding region" description="S-palmitoyl cysteine; by host" evidence="38">
    <location>
        <position position="673"/>
    </location>
</feature>
<keyword evidence="30 37" id="KW-1015">Disulfide bond</keyword>
<evidence type="ECO:0000256" key="36">
    <source>
        <dbReference type="ARBA" id="ARBA00043267"/>
    </source>
</evidence>
<feature type="disulfide bond" evidence="37">
    <location>
        <begin position="109"/>
        <end position="136"/>
    </location>
</feature>
<keyword evidence="16" id="KW-1162">Viral penetration into host cytoplasm</keyword>
<dbReference type="Pfam" id="PF22307">
    <property type="entry name" value="Ebola-like_HR1-HR2"/>
    <property type="match status" value="1"/>
</dbReference>
<keyword evidence="13" id="KW-1165">Clathrin-mediated endocytosis of virus by host</keyword>
<evidence type="ECO:0000256" key="29">
    <source>
        <dbReference type="ARBA" id="ARBA00023139"/>
    </source>
</evidence>
<keyword evidence="9" id="KW-1168">Fusion of virus membrane with host membrane</keyword>
<evidence type="ECO:0000256" key="40">
    <source>
        <dbReference type="SAM" id="Phobius"/>
    </source>
</evidence>
<evidence type="ECO:0000256" key="26">
    <source>
        <dbReference type="ARBA" id="ARBA00022989"/>
    </source>
</evidence>
<dbReference type="GO" id="GO:0019031">
    <property type="term" value="C:viral envelope"/>
    <property type="evidence" value="ECO:0007669"/>
    <property type="project" value="UniProtKB-KW"/>
</dbReference>